<organism evidence="1 2">
    <name type="scientific">Gigaspora margarita</name>
    <dbReference type="NCBI Taxonomy" id="4874"/>
    <lineage>
        <taxon>Eukaryota</taxon>
        <taxon>Fungi</taxon>
        <taxon>Fungi incertae sedis</taxon>
        <taxon>Mucoromycota</taxon>
        <taxon>Glomeromycotina</taxon>
        <taxon>Glomeromycetes</taxon>
        <taxon>Diversisporales</taxon>
        <taxon>Gigasporaceae</taxon>
        <taxon>Gigaspora</taxon>
    </lineage>
</organism>
<evidence type="ECO:0000313" key="1">
    <source>
        <dbReference type="EMBL" id="CAG8463893.1"/>
    </source>
</evidence>
<sequence length="349" mass="41662">MDLDSRAFSKLIDAWNTHGGSEDYIRILDAIGPLTKRHDHKIPEMWCSRIRDPFRKILEENYSRRILSKNEYIEIYRKLYENDKVHGYPTNYIYCSRCISGNSISNEHARRKEILKSIDRREFQIWQYKQYILEEETKIKRLQLELLSQSTLHSEKDKLASVSYDHDANFTGSYENYAQSKAKDTMPSALNFEPAYIPVTSGNQEMIWEAVRNDGVPDRKKFLGIPSHGQIKINPITQEEYALNLDNFINRFKKNSKYPIKNYNLDKMAIAYKEYIYFDFNGWIEQKKYQLSQRLDKEAHDLVKKILEQQGYRGDYSAQWGFQIVYLPWRYMIESLQNPEKYHQKFNGY</sequence>
<keyword evidence="2" id="KW-1185">Reference proteome</keyword>
<name>A0ABM8VWI6_GIGMA</name>
<dbReference type="Proteomes" id="UP000789901">
    <property type="component" value="Unassembled WGS sequence"/>
</dbReference>
<gene>
    <name evidence="1" type="ORF">GMARGA_LOCUS441</name>
</gene>
<reference evidence="1 2" key="1">
    <citation type="submission" date="2021-06" db="EMBL/GenBank/DDBJ databases">
        <authorList>
            <person name="Kallberg Y."/>
            <person name="Tangrot J."/>
            <person name="Rosling A."/>
        </authorList>
    </citation>
    <scope>NUCLEOTIDE SEQUENCE [LARGE SCALE GENOMIC DNA]</scope>
    <source>
        <strain evidence="1 2">120-4 pot B 10/14</strain>
    </source>
</reference>
<protein>
    <submittedName>
        <fullName evidence="1">9388_t:CDS:1</fullName>
    </submittedName>
</protein>
<accession>A0ABM8VWI6</accession>
<dbReference type="EMBL" id="CAJVQB010000077">
    <property type="protein sequence ID" value="CAG8463893.1"/>
    <property type="molecule type" value="Genomic_DNA"/>
</dbReference>
<evidence type="ECO:0000313" key="2">
    <source>
        <dbReference type="Proteomes" id="UP000789901"/>
    </source>
</evidence>
<comment type="caution">
    <text evidence="1">The sequence shown here is derived from an EMBL/GenBank/DDBJ whole genome shotgun (WGS) entry which is preliminary data.</text>
</comment>
<proteinExistence type="predicted"/>